<keyword evidence="4" id="KW-0843">Virulence</keyword>
<dbReference type="Pfam" id="PF00045">
    <property type="entry name" value="Hemopexin"/>
    <property type="match status" value="8"/>
</dbReference>
<gene>
    <name evidence="11" type="ORF">Dsi01nite_095840</name>
</gene>
<dbReference type="SUPFAM" id="SSF50923">
    <property type="entry name" value="Hemopexin-like domain"/>
    <property type="match status" value="9"/>
</dbReference>
<keyword evidence="5" id="KW-0378">Hydrolase</keyword>
<evidence type="ECO:0000313" key="12">
    <source>
        <dbReference type="Proteomes" id="UP000660611"/>
    </source>
</evidence>
<protein>
    <recommendedName>
        <fullName evidence="13">Hemopexin</fullName>
    </recommendedName>
</protein>
<evidence type="ECO:0000256" key="7">
    <source>
        <dbReference type="SAM" id="MobiDB-lite"/>
    </source>
</evidence>
<dbReference type="PANTHER" id="PTHR10201">
    <property type="entry name" value="MATRIX METALLOPROTEINASE"/>
    <property type="match status" value="1"/>
</dbReference>
<dbReference type="Pfam" id="PF20220">
    <property type="entry name" value="ABC_toxin_N"/>
    <property type="match status" value="1"/>
</dbReference>
<keyword evidence="5" id="KW-0645">Protease</keyword>
<dbReference type="PANTHER" id="PTHR10201:SF291">
    <property type="entry name" value="MATRIX METALLOPROTEINASE 1, ISOFORM C-RELATED"/>
    <property type="match status" value="1"/>
</dbReference>
<organism evidence="11 12">
    <name type="scientific">Dactylosporangium siamense</name>
    <dbReference type="NCBI Taxonomy" id="685454"/>
    <lineage>
        <taxon>Bacteria</taxon>
        <taxon>Bacillati</taxon>
        <taxon>Actinomycetota</taxon>
        <taxon>Actinomycetes</taxon>
        <taxon>Micromonosporales</taxon>
        <taxon>Micromonosporaceae</taxon>
        <taxon>Dactylosporangium</taxon>
    </lineage>
</organism>
<dbReference type="GO" id="GO:0004222">
    <property type="term" value="F:metalloendopeptidase activity"/>
    <property type="evidence" value="ECO:0007669"/>
    <property type="project" value="TreeGrafter"/>
</dbReference>
<evidence type="ECO:0000259" key="8">
    <source>
        <dbReference type="Pfam" id="PF18276"/>
    </source>
</evidence>
<comment type="similarity">
    <text evidence="2">Belongs to the peptidase M10A family.</text>
</comment>
<feature type="coiled-coil region" evidence="6">
    <location>
        <begin position="4016"/>
        <end position="4071"/>
    </location>
</feature>
<evidence type="ECO:0000313" key="11">
    <source>
        <dbReference type="EMBL" id="GIG51543.1"/>
    </source>
</evidence>
<evidence type="ECO:0000256" key="6">
    <source>
        <dbReference type="SAM" id="Coils"/>
    </source>
</evidence>
<evidence type="ECO:0000256" key="3">
    <source>
        <dbReference type="ARBA" id="ARBA00022729"/>
    </source>
</evidence>
<feature type="domain" description="Neuraminidase-like" evidence="9">
    <location>
        <begin position="2723"/>
        <end position="2855"/>
    </location>
</feature>
<dbReference type="EMBL" id="BONQ01000156">
    <property type="protein sequence ID" value="GIG51543.1"/>
    <property type="molecule type" value="Genomic_DNA"/>
</dbReference>
<dbReference type="GO" id="GO:0030574">
    <property type="term" value="P:collagen catabolic process"/>
    <property type="evidence" value="ECO:0007669"/>
    <property type="project" value="TreeGrafter"/>
</dbReference>
<reference evidence="11" key="1">
    <citation type="submission" date="2021-01" db="EMBL/GenBank/DDBJ databases">
        <title>Whole genome shotgun sequence of Dactylosporangium siamense NBRC 106093.</title>
        <authorList>
            <person name="Komaki H."/>
            <person name="Tamura T."/>
        </authorList>
    </citation>
    <scope>NUCLEOTIDE SEQUENCE</scope>
    <source>
        <strain evidence="11">NBRC 106093</strain>
    </source>
</reference>
<dbReference type="InterPro" id="IPR036375">
    <property type="entry name" value="Hemopexin-like_dom_sf"/>
</dbReference>
<dbReference type="Pfam" id="PF18413">
    <property type="entry name" value="Neuraminidase"/>
    <property type="match status" value="1"/>
</dbReference>
<evidence type="ECO:0000259" key="10">
    <source>
        <dbReference type="Pfam" id="PF20220"/>
    </source>
</evidence>
<dbReference type="InterPro" id="IPR041079">
    <property type="entry name" value="Neuraminidase-like"/>
</dbReference>
<dbReference type="Gene3D" id="2.110.10.10">
    <property type="entry name" value="Hemopexin-like domain"/>
    <property type="match status" value="11"/>
</dbReference>
<dbReference type="InterPro" id="IPR018003">
    <property type="entry name" value="Insecticidal_toxin/plasmid_vir"/>
</dbReference>
<comment type="caution">
    <text evidence="11">The sequence shown here is derived from an EMBL/GenBank/DDBJ whole genome shotgun (WGS) entry which is preliminary data.</text>
</comment>
<evidence type="ECO:0000259" key="9">
    <source>
        <dbReference type="Pfam" id="PF18413"/>
    </source>
</evidence>
<dbReference type="Proteomes" id="UP000660611">
    <property type="component" value="Unassembled WGS sequence"/>
</dbReference>
<dbReference type="RefSeq" id="WP_203853153.1">
    <property type="nucleotide sequence ID" value="NZ_BAAAVW010000035.1"/>
</dbReference>
<keyword evidence="5" id="KW-0482">Metalloprotease</keyword>
<evidence type="ECO:0000256" key="2">
    <source>
        <dbReference type="ARBA" id="ARBA00010370"/>
    </source>
</evidence>
<keyword evidence="6" id="KW-0175">Coiled coil</keyword>
<evidence type="ECO:0008006" key="13">
    <source>
        <dbReference type="Google" id="ProtNLM"/>
    </source>
</evidence>
<comment type="cofactor">
    <cofactor evidence="1">
        <name>Zn(2+)</name>
        <dbReference type="ChEBI" id="CHEBI:29105"/>
    </cofactor>
</comment>
<dbReference type="InterPro" id="IPR018487">
    <property type="entry name" value="Hemopexin-like_repeat"/>
</dbReference>
<feature type="region of interest" description="Disordered" evidence="7">
    <location>
        <begin position="3045"/>
        <end position="3066"/>
    </location>
</feature>
<evidence type="ECO:0000256" key="5">
    <source>
        <dbReference type="ARBA" id="ARBA00023049"/>
    </source>
</evidence>
<dbReference type="SMART" id="SM00120">
    <property type="entry name" value="HX"/>
    <property type="match status" value="20"/>
</dbReference>
<feature type="domain" description="Tc toxin complex TcA C-terminal TcB-binding" evidence="8">
    <location>
        <begin position="4043"/>
        <end position="4329"/>
    </location>
</feature>
<keyword evidence="12" id="KW-1185">Reference proteome</keyword>
<dbReference type="Pfam" id="PF03538">
    <property type="entry name" value="VRP1"/>
    <property type="match status" value="1"/>
</dbReference>
<name>A0A919PZQ6_9ACTN</name>
<proteinExistence type="inferred from homology"/>
<keyword evidence="3" id="KW-0732">Signal</keyword>
<feature type="domain" description="ABC toxin N-terminal" evidence="10">
    <location>
        <begin position="2560"/>
        <end position="2693"/>
    </location>
</feature>
<evidence type="ECO:0000256" key="1">
    <source>
        <dbReference type="ARBA" id="ARBA00001947"/>
    </source>
</evidence>
<dbReference type="InterPro" id="IPR040840">
    <property type="entry name" value="TcA_TcB_BD"/>
</dbReference>
<evidence type="ECO:0000256" key="4">
    <source>
        <dbReference type="ARBA" id="ARBA00023026"/>
    </source>
</evidence>
<dbReference type="PROSITE" id="PS51642">
    <property type="entry name" value="HEMOPEXIN_2"/>
    <property type="match status" value="8"/>
</dbReference>
<dbReference type="GO" id="GO:0030198">
    <property type="term" value="P:extracellular matrix organization"/>
    <property type="evidence" value="ECO:0007669"/>
    <property type="project" value="TreeGrafter"/>
</dbReference>
<sequence>MPSDGALPSYQDLFGELLFQRGDESRSVYSPAAYLADLLQLVAGVDGGIAERRPDIARVPLDLAHTYTEVPYLDIVNEVLERALEATADTTAETILEGAHSPAALPFSLRHERIRTYLRHLGVEATDLYKLFADGIDPDTVAREHLGLTAADVTLLTTVLTNGPDLRGCFALGNEPWNRLESADRLRQAMQLSAADLRELLYQRTGAAESTAGSFIHQGGAVVRLDAAEERLRSGADRPVPVEWFERVNRFVRLARRTGLSFTDLDLVLRACCGNRIDLAALRVIAIVRHLERALRLPVDVVVSLVAPIPELGAGDDAEPADLFDRVFNVPFVAAEGTVLRGTGPAPSAYAGLRELVCVGDILASRNRDVRRRITTALSITEADLAAIVERFRAADDSGPFDRGLGPAGLALLHRVARLAGGLGLGVTDLLDVLDALDRDPAASRFAPFPLLIDPGVTLDRASSALAGTDPVAGLWLAQTLLGAVTWLRESGLTGRDLVTVLGGSRGDALTAVLERLRGGFDAVALTPAAFTAGQFGERAAEVLHSALAVTGGVLCDRDDRVVLTWTGAAAAYRAVNELGVIVPADLLGLGLDARTTERILTGLVAGGYVEADGTVVADRLPSTPEALRLSGGLGHVRDDVFALIAGLCEGSDGPMVYPSDLETLGTLTAAQRTELYGNLIYNGLLDPDGRVREPGFFGDPGNAAQLQVDAELDDVTQPVLALLREVVARFGTEPIPLDPAIFAGTGADERVLLDSLRHNGHIDADGTYADPLGLLDSSPAEFGLALELYPYRRQVLAAMQAQLRDARDRLLRLSPDDLRDIADVAVAQRFADGLDGFALVDGRPGPDGLAFFADPGNTLAVEGFTDSENDTVFDRIAAILAEQRAFRLDLAALTGLGFDDTRRDQLVAHLIGVGHLTPALTVPEDRLAHFATVTNAPAFTVPGLADFSMDVFFLLHAVAVRVLAGIEEITTVLADHGARQRALVFEVLRDALGVPAAVAEAICTAVLGAAAGVVELLVPDDDDEDVPLLRAFRRIEGFALLAARLGLDADEVALAFRDQQLTGKFAEPLALPPGIDRIDALLERADGTVLVFRDTAYWTYPAGAQAPADPAPAPLSALSAALTGLSVDAAFTDPAGAEWLVGRDPAGAGLTFVRQPGSGRWAARTQQWGAVTNAFAAPAAIDAAFVDRDGRTYLFCGDQYVRYTTSGAATVDDGYPRPIGQWWENEQHAAALPAPFRRSLDAAFLGHDGRTYLFAGDRFRTVGPGAGTDDPDEGRPVGAVWGRVRNAFEAAERVDAAYTNGSQHFLVAGDQVLRHTDDLENAGLRVDGGYPQRIETHRPATPPAFRHGLEASFVDASGTTHLFKDGQTVALGTDADYPGYQTETVPTRQRWGVLRPSLNPDGAVDAAFVGLDGHTYLFSGDTYLRYGGADYSAVDPGFPRAIAGDWGGLRRVGAAVVLDGATYLFGTGGKLFDAPAEHAAALDTGRLPRVLRQRLAEHAVTVAEDAKVTGARPAWSVEGVRLRLVEAGTDPETGAATAARIEAHFDPAKDTEVHVRYSTRDYTVPDPGYPRPLGDNWWNLPDEFVSGPGRLAGIDAVFTGHDRRTYLFSGGQYVVFDNKRRWWSPPMSLDEDWNSLPFDHVDAAFVGADGKTYVFADGRYVRYTDPRCTRVDERYPARVAAFWGNVPNNIARTGRVDAAFVAGEHTYLFSGDQYVRYTGRGYDTVDLGYPKLLTDLRHEPRLRHLAARLDGVDAAVADRRNVYLFRGAQCHVVSATTYRRYDDLPGPIGCAFVEDGALLAERPGGWSHLSALEGTSPTATPARPRALRGVPERFRAGLDAVLHGTDGTTYLFQGDACWNTGLNRAYPFAEEWGRARATIQRRVDAAFVGADGNTYVFGGEHFVTYTGTQYAGADAEGPARPVAEHWGGLRGVALAYVRAGTTYLFEPPGPDGTARCVTYSGADYSRPDERTPVTVDATFWDIPRQHRPAGTVLPAAVLFEGDTMLLVTGGVCLQRDERTGTWSYPRPLERIWRGLGDATGLTAAFTGRDGATYFFLDGEYARYAGGVVEPRQPIRDRWGRSRNAFLAAGARVDAAVVLRGVTYLFSGDQFVRYSGADYEYADAGYPKPIVGGLRLEEPFANLPATFDDELAGLGAGPLIDAVTGNDRTAYVFAGGACHAVSRTATATLDLRDLVRVRNTIAERQRVDAALVDGEVTYLFSGDQYVRYTGRDYGPVDDGYPRDLAGFGDELHVGALPEAFQDRVDAAFRDAGGRTVLFAGEQYLTIHGNQVTAAPIAGAWGVLGDAFAPGAPIDAAFVAPSGELYAFRGTRYIRYPDGVPGTVEPGYPRPVKDDWGFLPAAFERGIDGAFTLAGRVHLSRGDAFVKLPAGGLELTEHTVPQLFRHRFTDGADYRLADVRAISRFAALARAHPVEGGLAAFLLPGPSIYADPYLRLSTLFGWDADELRWCRRHSRFLSGAPADEDRFEIEFLLELAELFAFAGRLGTGPSALRAEVWARLHDSGTPAAPAALDAAGGALHGLLARRTPAAELPALARTVHDELNVARRDALVAAVIAADPDFHTARDLFDWFLIDVEMGGSGTTSRVREAIAAVQLYLHRYLLRLLPAAADDGTDDSADDVVDPEAVRALVKNRWSWMRGYRLWEANRKVFLYPENYLRPELRAARTPAFRALESDLLQGEITPDGVERAFKRYLDEYTEVSRLTIAGGYVYTKDMAPDGVRRLVLFGRTKTDPRRYYFRRAEFGTTEPLSATWEAWQPVNVQIGADQVHPVHAFGRVFVFWADAADAQPDDPGTTSVVVADDRQVSGSQTKTQRVAIRYSFSNLNRDWVPMQTLGVGPREEGTISGVTLLVRPRVKDDSGATSIAVSCSYTVTAPDTGAEPPTPRRAAVLFDLNPELYADDLLDPDDPKGLTPAGAAVMTDIEVTLAAAATAEQVSRIFLDRVDPAGIVRFDQPAGFEGLNWFSVDHKGGSFLCRPVPVTSSGGKRQALAGNRDHLPVQAPVDAAVELPNGVRYFFDNTARTFRTGTADAGPGDPASTGRRWGRRPTVLPGDALSDGVLTAGIDAVVVRGQQTFVLFGGRYVRFTGTPFRLFDDGYPRDLATNTDNLPKWTRVDVAFTGQDGAEYYYSRTLGKVTVVRPSTGTQSTVDLAEHWLRLLGLGDLEAVLVTDQATFFIGGKDYLRVAGAAYDKVDFKADIKARKLEGNPDGLPTDLKIHAAARIGQTTYYFDNTDAGRYLTVSGGSRQFRALVGPQSTVGDQGAVDAAWVGGTRLYLTRDGEYVRYTLPSADAPVPDLIDEGYPKPLPRKINAAFSRNGSVYLFSDAGYARINATTEPSRLPAPRTTAGAWADLPRAGDRPFDGALETAASIFLVDGTEYLRYSKSGKVAPPYERSAVPFELVRLTTGTASELNRRLLSGGVPALLDLATQELDEVRVSTRREPGAVAVEASIVDVDRLPTGSHLDFGSANGLYYWEIFFHAPVLIAQALNAAQRFEAAKQWWEYVFDPTQPAAWRFLPFLAADLDELADGVTADLADLGRRRGVAELREVLAPVVADLRALAPAALQNRPPLTAAETAALTRLTSALTQRDIELKLQGLPGNLPGPQRDAVTGIRERAAVIADLRQLFGRLGDREGLLKAYREHPFDPHAIADVRPIAYRRAVVMGYIDNLLDWADLLFGQYTPESVDEARMLYVLAYDLLGTGSELGPHRLPAAAGFAELDAAPGELDLAGYLTADGALLEGGGAVHAGVADGYFEIPGNAALAEYRGRVADRLRKIRQSMNILGISQPLPLFAPPLDPMVLVQGVAGGLDAEVVGSAVTASPPVYRFAAAFRKAQDLAEKLRQFGSQLLDTLDRRDAEELNLLRGRQEAAILGLTRGIKEAQVRVAEEQVAELSAGQAAARARVAHYEGLIAAGMSGLEQAQLDLMSTAASAHFASSVLKVAASIAAAVPQLKAGPFILGVESGGVQVSGALEKAAEVSESLGEGFSVAGEILGVKAQYERTAQDWVVQLQTAQNDIVQIGHQLAGVTTQLAIARQEAASLELEIAHQQAVAEFMRGKFATAELYGWMAAQLSRLHFEAYHLAHETALQAQRAMQFERGVPESEADFIRPAYWDSRRAGLLAGESLGLDLERLGKAYFDADTRGLEITKQVSLLELDPLALLRLRETGTCEFALTESEFDQDFPGHYRRQLRTLTVTFTNADGQPIWMNATLTQLGHKTVLEPDPQAVRHLLDPKGLAPQTVRADWRPSQQIALSEVDGDNNGLFELRYDDERYLPFERTGAVSTWRLRRSGRFAEHPYDVLITVRYTALDGGDVFTNAVRGMLRPYAAARFIDVAREFPAQWSAFIDGDSPELALPLTPQQFPGMGNRQIGAIYPTYEMVNGGSARLRLNGSHQLSLPAATLQETPGLTIDGAAPLRFVIEGDKGSLQNVGLVLTYQAQVQ</sequence>
<dbReference type="InterPro" id="IPR046839">
    <property type="entry name" value="ABC_toxin_N"/>
</dbReference>
<accession>A0A919PZQ6</accession>
<dbReference type="Pfam" id="PF18276">
    <property type="entry name" value="TcA_TcB_BD"/>
    <property type="match status" value="1"/>
</dbReference>